<evidence type="ECO:0000313" key="1">
    <source>
        <dbReference type="EMBL" id="CAI5772329.1"/>
    </source>
</evidence>
<dbReference type="AlphaFoldDB" id="A0AA35P296"/>
<gene>
    <name evidence="1" type="ORF">PODLI_1B023292</name>
</gene>
<keyword evidence="2" id="KW-1185">Reference proteome</keyword>
<organism evidence="1 2">
    <name type="scientific">Podarcis lilfordi</name>
    <name type="common">Lilford's wall lizard</name>
    <dbReference type="NCBI Taxonomy" id="74358"/>
    <lineage>
        <taxon>Eukaryota</taxon>
        <taxon>Metazoa</taxon>
        <taxon>Chordata</taxon>
        <taxon>Craniata</taxon>
        <taxon>Vertebrata</taxon>
        <taxon>Euteleostomi</taxon>
        <taxon>Lepidosauria</taxon>
        <taxon>Squamata</taxon>
        <taxon>Bifurcata</taxon>
        <taxon>Unidentata</taxon>
        <taxon>Episquamata</taxon>
        <taxon>Laterata</taxon>
        <taxon>Lacertibaenia</taxon>
        <taxon>Lacertidae</taxon>
        <taxon>Podarcis</taxon>
    </lineage>
</organism>
<dbReference type="EMBL" id="OX395129">
    <property type="protein sequence ID" value="CAI5772329.1"/>
    <property type="molecule type" value="Genomic_DNA"/>
</dbReference>
<evidence type="ECO:0000313" key="2">
    <source>
        <dbReference type="Proteomes" id="UP001178461"/>
    </source>
</evidence>
<name>A0AA35P296_9SAUR</name>
<sequence>MENPGLPYWDKESYNRLNFQGRSLRITNNLLSNLRRKEVDCTQNECGWSYPTEYEIQIDGRNYSWIKNLDEFSTPERKVSLGLRVQSYHDLLILLSSMDRSANRLQSIASWSEIYVTCALSLERSFLDSTQNPSNQDLCTTLQPQLFSWQGMFSFVGRQSEILFSQQHQILSASLRNQQVLQIRATSAAEFSCA</sequence>
<proteinExistence type="predicted"/>
<dbReference type="Proteomes" id="UP001178461">
    <property type="component" value="Chromosome 4"/>
</dbReference>
<reference evidence="1" key="1">
    <citation type="submission" date="2022-12" db="EMBL/GenBank/DDBJ databases">
        <authorList>
            <person name="Alioto T."/>
            <person name="Alioto T."/>
            <person name="Gomez Garrido J."/>
        </authorList>
    </citation>
    <scope>NUCLEOTIDE SEQUENCE</scope>
</reference>
<protein>
    <submittedName>
        <fullName evidence="1">Uncharacterized protein</fullName>
    </submittedName>
</protein>
<accession>A0AA35P296</accession>